<reference evidence="15" key="1">
    <citation type="submission" date="2018-04" db="EMBL/GenBank/DDBJ databases">
        <authorList>
            <person name="Cornet L."/>
        </authorList>
    </citation>
    <scope>NUCLEOTIDE SEQUENCE [LARGE SCALE GENOMIC DNA]</scope>
</reference>
<comment type="function">
    <text evidence="12">The main replicative DNA helicase, it participates in initiation and elongation during chromosome replication. Travels ahead of the DNA replisome, separating dsDNA into templates for DNA synthesis. A processive ATP-dependent 5'-3' DNA helicase it has DNA-dependent ATPase activity.</text>
</comment>
<keyword evidence="8 12" id="KW-0238">DNA-binding</keyword>
<evidence type="ECO:0000256" key="6">
    <source>
        <dbReference type="ARBA" id="ARBA00022806"/>
    </source>
</evidence>
<dbReference type="SUPFAM" id="SSF48024">
    <property type="entry name" value="N-terminal domain of DnaB helicase"/>
    <property type="match status" value="1"/>
</dbReference>
<evidence type="ECO:0000256" key="5">
    <source>
        <dbReference type="ARBA" id="ARBA00022801"/>
    </source>
</evidence>
<dbReference type="PANTHER" id="PTHR30153:SF2">
    <property type="entry name" value="REPLICATIVE DNA HELICASE"/>
    <property type="match status" value="1"/>
</dbReference>
<comment type="similarity">
    <text evidence="1 12">Belongs to the helicase family. DnaB subfamily.</text>
</comment>
<proteinExistence type="inferred from homology"/>
<sequence length="451" mass="49446">MLNTVPIFREDASLLLPPQNIEAEEVIIGGLLLDGDAIARIESILPDPRAFYIHSHRVVYAAVLALRKASKAIDLMTVANALKDSSSLKQAGGQSALVQFLDRCISTANLEEYAKLVADKYTRRRLAESGREIERTAMNTAQPLLEVLAAAEQSVFAISQQTHTSKVMSLADIASDAFSDIEARSQGLVQPGLASGYYDLDAMTQGFQPTDLIVAAGRPAMGKTALICGIATNSAVAQNRPILICSLEMGKKQLLHRMISPLTKIESGRLRTGRLAAHEWEPLGHALDQLSQLPIFIDDSPALIRVNEIASKARKLKSEKGDLGTVIIDYLQLMEGEGNNRVEELAGITRALKGLAKELEIPIILLSQLSRGVESRTNKRPMMSDLRDSGCIEQDADLILMLYREEYYDPDTPDKGIAEVILTKHRNGPTGTVKLLFDAQYTQFLNRSSLR</sequence>
<dbReference type="Proteomes" id="UP000249354">
    <property type="component" value="Unassembled WGS sequence"/>
</dbReference>
<evidence type="ECO:0000313" key="15">
    <source>
        <dbReference type="Proteomes" id="UP000249354"/>
    </source>
</evidence>
<feature type="domain" description="SF4 helicase" evidence="13">
    <location>
        <begin position="186"/>
        <end position="451"/>
    </location>
</feature>
<evidence type="ECO:0000256" key="7">
    <source>
        <dbReference type="ARBA" id="ARBA00022840"/>
    </source>
</evidence>
<reference evidence="14 15" key="2">
    <citation type="submission" date="2018-06" db="EMBL/GenBank/DDBJ databases">
        <title>Metagenomic assembly of (sub)arctic Cyanobacteria and their associated microbiome from non-axenic cultures.</title>
        <authorList>
            <person name="Baurain D."/>
        </authorList>
    </citation>
    <scope>NUCLEOTIDE SEQUENCE [LARGE SCALE GENOMIC DNA]</scope>
    <source>
        <strain evidence="14">ULC129bin1</strain>
    </source>
</reference>
<evidence type="ECO:0000256" key="11">
    <source>
        <dbReference type="NCBIfam" id="TIGR00665"/>
    </source>
</evidence>
<dbReference type="SUPFAM" id="SSF52540">
    <property type="entry name" value="P-loop containing nucleoside triphosphate hydrolases"/>
    <property type="match status" value="1"/>
</dbReference>
<dbReference type="GO" id="GO:0003677">
    <property type="term" value="F:DNA binding"/>
    <property type="evidence" value="ECO:0007669"/>
    <property type="project" value="UniProtKB-UniRule"/>
</dbReference>
<dbReference type="GO" id="GO:0016887">
    <property type="term" value="F:ATP hydrolysis activity"/>
    <property type="evidence" value="ECO:0007669"/>
    <property type="project" value="RHEA"/>
</dbReference>
<dbReference type="GO" id="GO:0043139">
    <property type="term" value="F:5'-3' DNA helicase activity"/>
    <property type="evidence" value="ECO:0007669"/>
    <property type="project" value="UniProtKB-EC"/>
</dbReference>
<keyword evidence="4 12" id="KW-0547">Nucleotide-binding</keyword>
<dbReference type="GO" id="GO:0005524">
    <property type="term" value="F:ATP binding"/>
    <property type="evidence" value="ECO:0007669"/>
    <property type="project" value="UniProtKB-UniRule"/>
</dbReference>
<dbReference type="AlphaFoldDB" id="A0A2W4TVJ2"/>
<name>A0A2W4TVJ2_9CYAN</name>
<dbReference type="Gene3D" id="3.40.50.300">
    <property type="entry name" value="P-loop containing nucleotide triphosphate hydrolases"/>
    <property type="match status" value="1"/>
</dbReference>
<dbReference type="Pfam" id="PF03796">
    <property type="entry name" value="DnaB_C"/>
    <property type="match status" value="1"/>
</dbReference>
<keyword evidence="5 12" id="KW-0378">Hydrolase</keyword>
<dbReference type="InterPro" id="IPR007694">
    <property type="entry name" value="DNA_helicase_DnaB-like_C"/>
</dbReference>
<dbReference type="PANTHER" id="PTHR30153">
    <property type="entry name" value="REPLICATIVE DNA HELICASE DNAB"/>
    <property type="match status" value="1"/>
</dbReference>
<keyword evidence="3 12" id="KW-0235">DNA replication</keyword>
<protein>
    <recommendedName>
        <fullName evidence="11 12">Replicative DNA helicase</fullName>
        <ecNumber evidence="11 12">5.6.2.3</ecNumber>
    </recommendedName>
</protein>
<dbReference type="GO" id="GO:0005829">
    <property type="term" value="C:cytosol"/>
    <property type="evidence" value="ECO:0007669"/>
    <property type="project" value="TreeGrafter"/>
</dbReference>
<dbReference type="EC" id="5.6.2.3" evidence="11 12"/>
<evidence type="ECO:0000256" key="8">
    <source>
        <dbReference type="ARBA" id="ARBA00023125"/>
    </source>
</evidence>
<dbReference type="CDD" id="cd00984">
    <property type="entry name" value="DnaB_C"/>
    <property type="match status" value="1"/>
</dbReference>
<evidence type="ECO:0000256" key="9">
    <source>
        <dbReference type="ARBA" id="ARBA00023235"/>
    </source>
</evidence>
<comment type="caution">
    <text evidence="14">The sequence shown here is derived from an EMBL/GenBank/DDBJ whole genome shotgun (WGS) entry which is preliminary data.</text>
</comment>
<dbReference type="InterPro" id="IPR007692">
    <property type="entry name" value="DNA_helicase_DnaB"/>
</dbReference>
<dbReference type="InterPro" id="IPR007693">
    <property type="entry name" value="DNA_helicase_DnaB-like_N"/>
</dbReference>
<dbReference type="InterPro" id="IPR027417">
    <property type="entry name" value="P-loop_NTPase"/>
</dbReference>
<evidence type="ECO:0000313" key="14">
    <source>
        <dbReference type="EMBL" id="PZO08919.1"/>
    </source>
</evidence>
<evidence type="ECO:0000256" key="3">
    <source>
        <dbReference type="ARBA" id="ARBA00022705"/>
    </source>
</evidence>
<dbReference type="GO" id="GO:1990077">
    <property type="term" value="C:primosome complex"/>
    <property type="evidence" value="ECO:0007669"/>
    <property type="project" value="UniProtKB-UniRule"/>
</dbReference>
<keyword evidence="7 12" id="KW-0067">ATP-binding</keyword>
<organism evidence="14 15">
    <name type="scientific">Leptolyngbya foveolarum</name>
    <dbReference type="NCBI Taxonomy" id="47253"/>
    <lineage>
        <taxon>Bacteria</taxon>
        <taxon>Bacillati</taxon>
        <taxon>Cyanobacteriota</taxon>
        <taxon>Cyanophyceae</taxon>
        <taxon>Leptolyngbyales</taxon>
        <taxon>Leptolyngbyaceae</taxon>
        <taxon>Leptolyngbya group</taxon>
        <taxon>Leptolyngbya</taxon>
    </lineage>
</organism>
<keyword evidence="9" id="KW-0413">Isomerase</keyword>
<keyword evidence="2 12" id="KW-0639">Primosome</keyword>
<dbReference type="InterPro" id="IPR016136">
    <property type="entry name" value="DNA_helicase_N/primase_C"/>
</dbReference>
<comment type="catalytic activity">
    <reaction evidence="10 12">
        <text>ATP + H2O = ADP + phosphate + H(+)</text>
        <dbReference type="Rhea" id="RHEA:13065"/>
        <dbReference type="ChEBI" id="CHEBI:15377"/>
        <dbReference type="ChEBI" id="CHEBI:15378"/>
        <dbReference type="ChEBI" id="CHEBI:30616"/>
        <dbReference type="ChEBI" id="CHEBI:43474"/>
        <dbReference type="ChEBI" id="CHEBI:456216"/>
        <dbReference type="EC" id="5.6.2.3"/>
    </reaction>
</comment>
<evidence type="ECO:0000256" key="10">
    <source>
        <dbReference type="ARBA" id="ARBA00048954"/>
    </source>
</evidence>
<dbReference type="NCBIfam" id="TIGR00665">
    <property type="entry name" value="DnaB"/>
    <property type="match status" value="1"/>
</dbReference>
<dbReference type="EMBL" id="QBMC01000267">
    <property type="protein sequence ID" value="PZO08919.1"/>
    <property type="molecule type" value="Genomic_DNA"/>
</dbReference>
<dbReference type="PROSITE" id="PS51199">
    <property type="entry name" value="SF4_HELICASE"/>
    <property type="match status" value="1"/>
</dbReference>
<dbReference type="Gene3D" id="1.10.860.10">
    <property type="entry name" value="DNAb Helicase, Chain A"/>
    <property type="match status" value="1"/>
</dbReference>
<evidence type="ECO:0000259" key="13">
    <source>
        <dbReference type="PROSITE" id="PS51199"/>
    </source>
</evidence>
<keyword evidence="6 12" id="KW-0347">Helicase</keyword>
<evidence type="ECO:0000256" key="1">
    <source>
        <dbReference type="ARBA" id="ARBA00008428"/>
    </source>
</evidence>
<evidence type="ECO:0000256" key="12">
    <source>
        <dbReference type="RuleBase" id="RU362085"/>
    </source>
</evidence>
<evidence type="ECO:0000256" key="4">
    <source>
        <dbReference type="ARBA" id="ARBA00022741"/>
    </source>
</evidence>
<dbReference type="Pfam" id="PF00772">
    <property type="entry name" value="DnaB"/>
    <property type="match status" value="1"/>
</dbReference>
<evidence type="ECO:0000256" key="2">
    <source>
        <dbReference type="ARBA" id="ARBA00022515"/>
    </source>
</evidence>
<dbReference type="GO" id="GO:0006269">
    <property type="term" value="P:DNA replication, synthesis of primer"/>
    <property type="evidence" value="ECO:0007669"/>
    <property type="project" value="UniProtKB-UniRule"/>
</dbReference>
<accession>A0A2W4TVJ2</accession>
<gene>
    <name evidence="14" type="primary">dnaB</name>
    <name evidence="14" type="ORF">DCF25_22020</name>
</gene>
<dbReference type="InterPro" id="IPR036185">
    <property type="entry name" value="DNA_heli_DnaB-like_N_sf"/>
</dbReference>